<dbReference type="Pfam" id="PF13462">
    <property type="entry name" value="Thioredoxin_4"/>
    <property type="match status" value="1"/>
</dbReference>
<dbReference type="PANTHER" id="PTHR35272">
    <property type="entry name" value="THIOL:DISULFIDE INTERCHANGE PROTEIN DSBC-RELATED"/>
    <property type="match status" value="1"/>
</dbReference>
<gene>
    <name evidence="13" type="ordered locus">wcw_1143</name>
</gene>
<comment type="similarity">
    <text evidence="2">Belongs to the VKOR family.</text>
</comment>
<feature type="domain" description="Thioredoxin-like fold" evidence="12">
    <location>
        <begin position="179"/>
        <end position="322"/>
    </location>
</feature>
<dbReference type="OrthoDB" id="20261at2"/>
<dbReference type="GO" id="GO:0016853">
    <property type="term" value="F:isomerase activity"/>
    <property type="evidence" value="ECO:0007669"/>
    <property type="project" value="UniProtKB-KW"/>
</dbReference>
<evidence type="ECO:0000256" key="10">
    <source>
        <dbReference type="SAM" id="Phobius"/>
    </source>
</evidence>
<feature type="transmembrane region" description="Helical" evidence="10">
    <location>
        <begin position="103"/>
        <end position="123"/>
    </location>
</feature>
<accession>D6YWI9</accession>
<dbReference type="Gene3D" id="3.40.30.10">
    <property type="entry name" value="Glutaredoxin"/>
    <property type="match status" value="1"/>
</dbReference>
<dbReference type="PANTHER" id="PTHR35272:SF3">
    <property type="entry name" value="THIOL:DISULFIDE INTERCHANGE PROTEIN DSBC"/>
    <property type="match status" value="1"/>
</dbReference>
<dbReference type="SUPFAM" id="SSF52833">
    <property type="entry name" value="Thioredoxin-like"/>
    <property type="match status" value="1"/>
</dbReference>
<dbReference type="InterPro" id="IPR036249">
    <property type="entry name" value="Thioredoxin-like_sf"/>
</dbReference>
<organism evidence="13 14">
    <name type="scientific">Waddlia chondrophila (strain ATCC VR-1470 / WSU 86-1044)</name>
    <dbReference type="NCBI Taxonomy" id="716544"/>
    <lineage>
        <taxon>Bacteria</taxon>
        <taxon>Pseudomonadati</taxon>
        <taxon>Chlamydiota</taxon>
        <taxon>Chlamydiia</taxon>
        <taxon>Parachlamydiales</taxon>
        <taxon>Waddliaceae</taxon>
        <taxon>Waddlia</taxon>
    </lineage>
</organism>
<comment type="subcellular location">
    <subcellularLocation>
        <location evidence="1">Membrane</location>
        <topology evidence="1">Multi-pass membrane protein</topology>
    </subcellularLocation>
</comment>
<dbReference type="RefSeq" id="WP_013182213.1">
    <property type="nucleotide sequence ID" value="NC_014225.1"/>
</dbReference>
<dbReference type="InterPro" id="IPR012932">
    <property type="entry name" value="VKOR"/>
</dbReference>
<dbReference type="Pfam" id="PF07884">
    <property type="entry name" value="VKOR"/>
    <property type="match status" value="1"/>
</dbReference>
<keyword evidence="5 10" id="KW-1133">Transmembrane helix</keyword>
<proteinExistence type="inferred from homology"/>
<name>D6YWI9_WADCW</name>
<feature type="transmembrane region" description="Helical" evidence="10">
    <location>
        <begin position="77"/>
        <end position="97"/>
    </location>
</feature>
<reference evidence="13 14" key="1">
    <citation type="journal article" date="2010" name="PLoS ONE">
        <title>The Waddlia genome: a window into chlamydial biology.</title>
        <authorList>
            <person name="Bertelli C."/>
            <person name="Collyn F."/>
            <person name="Croxatto A."/>
            <person name="Ruckert C."/>
            <person name="Polkinghorne A."/>
            <person name="Kebbi-Beghdadi C."/>
            <person name="Goesmann A."/>
            <person name="Vaughan L."/>
            <person name="Greub G."/>
        </authorList>
    </citation>
    <scope>NUCLEOTIDE SEQUENCE [LARGE SCALE GENOMIC DNA]</scope>
    <source>
        <strain evidence="14">ATCC VR-1470 / WSU 86-1044</strain>
    </source>
</reference>
<evidence type="ECO:0000313" key="14">
    <source>
        <dbReference type="Proteomes" id="UP000001505"/>
    </source>
</evidence>
<dbReference type="eggNOG" id="COG4243">
    <property type="taxonomic scope" value="Bacteria"/>
</dbReference>
<dbReference type="GO" id="GO:0048038">
    <property type="term" value="F:quinone binding"/>
    <property type="evidence" value="ECO:0007669"/>
    <property type="project" value="UniProtKB-KW"/>
</dbReference>
<evidence type="ECO:0000256" key="3">
    <source>
        <dbReference type="ARBA" id="ARBA00022692"/>
    </source>
</evidence>
<keyword evidence="13" id="KW-0413">Isomerase</keyword>
<evidence type="ECO:0000259" key="11">
    <source>
        <dbReference type="Pfam" id="PF07884"/>
    </source>
</evidence>
<dbReference type="KEGG" id="wch:wcw_1143"/>
<dbReference type="InterPro" id="IPR012336">
    <property type="entry name" value="Thioredoxin-like_fold"/>
</dbReference>
<evidence type="ECO:0000256" key="8">
    <source>
        <dbReference type="ARBA" id="ARBA00023157"/>
    </source>
</evidence>
<evidence type="ECO:0000256" key="7">
    <source>
        <dbReference type="ARBA" id="ARBA00023136"/>
    </source>
</evidence>
<protein>
    <submittedName>
        <fullName evidence="13">Putative O Protein-disulfide isomerase</fullName>
    </submittedName>
</protein>
<keyword evidence="3 10" id="KW-0812">Transmembrane</keyword>
<evidence type="ECO:0000259" key="12">
    <source>
        <dbReference type="Pfam" id="PF13462"/>
    </source>
</evidence>
<evidence type="ECO:0000256" key="2">
    <source>
        <dbReference type="ARBA" id="ARBA00006214"/>
    </source>
</evidence>
<keyword evidence="4" id="KW-0874">Quinone</keyword>
<dbReference type="GO" id="GO:0016491">
    <property type="term" value="F:oxidoreductase activity"/>
    <property type="evidence" value="ECO:0007669"/>
    <property type="project" value="UniProtKB-KW"/>
</dbReference>
<feature type="transmembrane region" description="Helical" evidence="10">
    <location>
        <begin position="144"/>
        <end position="164"/>
    </location>
</feature>
<keyword evidence="8" id="KW-1015">Disulfide bond</keyword>
<evidence type="ECO:0000313" key="13">
    <source>
        <dbReference type="EMBL" id="ADI38500.1"/>
    </source>
</evidence>
<evidence type="ECO:0000256" key="5">
    <source>
        <dbReference type="ARBA" id="ARBA00022989"/>
    </source>
</evidence>
<evidence type="ECO:0000256" key="4">
    <source>
        <dbReference type="ARBA" id="ARBA00022719"/>
    </source>
</evidence>
<sequence length="347" mass="38910">MDMQTHTNRDKKLWLAAQLAVIAGLVLTIISILKLCSAQCAEGHNWRLFGLPFEALGGTFFTLAAIGQWLSRKNLTISYLQFLFLGTAVGAEIYFIYVQKVHIGSFCPVCLGIAFCLAIAFMIQGIRVYQSSQEIQEKTMLTKWKSLTSTTAIGIGLLVAFLGVTKKDAMQAAQNSIKENIAFGNQNSNIEVYLFTDWACPACRKLEPNLKRMVESIDGDAKFFFIDHAIHPETLNYVPYNLSFIINNKPKYFELRDMLTELSKTNSSPSEDLITKEANQHGVKYTELSYAEIALAIKYYKKLGEKFKVKGTPTLVIINTETKKGKKLSGNNEITEENLVKSIETLK</sequence>
<evidence type="ECO:0000256" key="6">
    <source>
        <dbReference type="ARBA" id="ARBA00023002"/>
    </source>
</evidence>
<keyword evidence="14" id="KW-1185">Reference proteome</keyword>
<dbReference type="Proteomes" id="UP000001505">
    <property type="component" value="Chromosome"/>
</dbReference>
<dbReference type="CDD" id="cd12921">
    <property type="entry name" value="VKOR_4"/>
    <property type="match status" value="1"/>
</dbReference>
<keyword evidence="6" id="KW-0560">Oxidoreductase</keyword>
<dbReference type="Gene3D" id="1.20.1440.130">
    <property type="entry name" value="VKOR domain"/>
    <property type="match status" value="1"/>
</dbReference>
<feature type="transmembrane region" description="Helical" evidence="10">
    <location>
        <begin position="48"/>
        <end position="70"/>
    </location>
</feature>
<dbReference type="eggNOG" id="COG1651">
    <property type="taxonomic scope" value="Bacteria"/>
</dbReference>
<dbReference type="STRING" id="716544.wcw_1143"/>
<feature type="domain" description="Vitamin K epoxide reductase" evidence="11">
    <location>
        <begin position="47"/>
        <end position="123"/>
    </location>
</feature>
<dbReference type="EMBL" id="CP001928">
    <property type="protein sequence ID" value="ADI38500.1"/>
    <property type="molecule type" value="Genomic_DNA"/>
</dbReference>
<dbReference type="GO" id="GO:0016020">
    <property type="term" value="C:membrane"/>
    <property type="evidence" value="ECO:0007669"/>
    <property type="project" value="UniProtKB-SubCell"/>
</dbReference>
<dbReference type="AlphaFoldDB" id="D6YWI9"/>
<dbReference type="HOGENOM" id="CLU_054033_0_0_0"/>
<dbReference type="InterPro" id="IPR051470">
    <property type="entry name" value="Thiol:disulfide_interchange"/>
</dbReference>
<keyword evidence="7 10" id="KW-0472">Membrane</keyword>
<evidence type="ECO:0000256" key="9">
    <source>
        <dbReference type="ARBA" id="ARBA00023284"/>
    </source>
</evidence>
<dbReference type="InterPro" id="IPR038354">
    <property type="entry name" value="VKOR_sf"/>
</dbReference>
<evidence type="ECO:0000256" key="1">
    <source>
        <dbReference type="ARBA" id="ARBA00004141"/>
    </source>
</evidence>
<keyword evidence="9" id="KW-0676">Redox-active center</keyword>